<proteinExistence type="predicted"/>
<evidence type="ECO:0000256" key="1">
    <source>
        <dbReference type="ARBA" id="ARBA00023239"/>
    </source>
</evidence>
<dbReference type="GO" id="GO:0008684">
    <property type="term" value="F:2-oxopent-4-enoate hydratase activity"/>
    <property type="evidence" value="ECO:0007669"/>
    <property type="project" value="TreeGrafter"/>
</dbReference>
<dbReference type="InterPro" id="IPR036663">
    <property type="entry name" value="Fumarylacetoacetase_C_sf"/>
</dbReference>
<reference evidence="4" key="1">
    <citation type="submission" date="2016-10" db="EMBL/GenBank/DDBJ databases">
        <authorList>
            <person name="Varghese N."/>
            <person name="Submissions S."/>
        </authorList>
    </citation>
    <scope>NUCLEOTIDE SEQUENCE [LARGE SCALE GENOMIC DNA]</scope>
    <source>
        <strain evidence="4">DSM 44437</strain>
    </source>
</reference>
<dbReference type="STRING" id="65499.SAMN04488000_109200"/>
<dbReference type="PANTHER" id="PTHR30143">
    <property type="entry name" value="ACID HYDRATASE"/>
    <property type="match status" value="1"/>
</dbReference>
<dbReference type="PANTHER" id="PTHR30143:SF0">
    <property type="entry name" value="2-KETO-4-PENTENOATE HYDRATASE"/>
    <property type="match status" value="1"/>
</dbReference>
<dbReference type="AlphaFoldDB" id="A0A1H9PQ93"/>
<dbReference type="InterPro" id="IPR050772">
    <property type="entry name" value="Hydratase-Decarb/MhpD_sf"/>
</dbReference>
<organism evidence="3 4">
    <name type="scientific">Lentzea albida</name>
    <dbReference type="NCBI Taxonomy" id="65499"/>
    <lineage>
        <taxon>Bacteria</taxon>
        <taxon>Bacillati</taxon>
        <taxon>Actinomycetota</taxon>
        <taxon>Actinomycetes</taxon>
        <taxon>Pseudonocardiales</taxon>
        <taxon>Pseudonocardiaceae</taxon>
        <taxon>Lentzea</taxon>
    </lineage>
</organism>
<evidence type="ECO:0000313" key="4">
    <source>
        <dbReference type="Proteomes" id="UP000199503"/>
    </source>
</evidence>
<dbReference type="Proteomes" id="UP000199503">
    <property type="component" value="Unassembled WGS sequence"/>
</dbReference>
<dbReference type="RefSeq" id="WP_089919511.1">
    <property type="nucleotide sequence ID" value="NZ_FOFV01000009.1"/>
</dbReference>
<gene>
    <name evidence="3" type="ORF">SAMN04488000_109200</name>
</gene>
<keyword evidence="1" id="KW-0456">Lyase</keyword>
<keyword evidence="3" id="KW-0378">Hydrolase</keyword>
<dbReference type="EMBL" id="FOFV01000009">
    <property type="protein sequence ID" value="SER49975.1"/>
    <property type="molecule type" value="Genomic_DNA"/>
</dbReference>
<name>A0A1H9PQ93_9PSEU</name>
<dbReference type="Gene3D" id="3.90.850.10">
    <property type="entry name" value="Fumarylacetoacetase-like, C-terminal domain"/>
    <property type="match status" value="1"/>
</dbReference>
<dbReference type="SUPFAM" id="SSF56529">
    <property type="entry name" value="FAH"/>
    <property type="match status" value="1"/>
</dbReference>
<feature type="domain" description="Fumarylacetoacetase-like C-terminal" evidence="2">
    <location>
        <begin position="63"/>
        <end position="155"/>
    </location>
</feature>
<dbReference type="InterPro" id="IPR011234">
    <property type="entry name" value="Fumarylacetoacetase-like_C"/>
</dbReference>
<protein>
    <submittedName>
        <fullName evidence="3">Fumarylacetoacetate (FAA) hydrolase family protein</fullName>
    </submittedName>
</protein>
<dbReference type="OrthoDB" id="9792137at2"/>
<evidence type="ECO:0000259" key="2">
    <source>
        <dbReference type="Pfam" id="PF01557"/>
    </source>
</evidence>
<evidence type="ECO:0000313" key="3">
    <source>
        <dbReference type="EMBL" id="SER49975.1"/>
    </source>
</evidence>
<dbReference type="GO" id="GO:0016787">
    <property type="term" value="F:hydrolase activity"/>
    <property type="evidence" value="ECO:0007669"/>
    <property type="project" value="UniProtKB-KW"/>
</dbReference>
<dbReference type="GO" id="GO:0005737">
    <property type="term" value="C:cytoplasm"/>
    <property type="evidence" value="ECO:0007669"/>
    <property type="project" value="TreeGrafter"/>
</dbReference>
<accession>A0A1H9PQ93</accession>
<keyword evidence="4" id="KW-1185">Reference proteome</keyword>
<sequence length="163" mass="16888">MTRVIHTAFIGGDIVPAELVPQPHVTAGVGFVLKEDLGDGPLDDAQVREAIAYGVAVIEVCGGRGAFVTGPRRVALRDFDPTQVRMSLHVNGTEVATGGAADPLGALALRARASRDRGNPLRAGEMVFTGALGPLCALVPGDVVTAHLSGLGAVKMYFGHREP</sequence>
<dbReference type="Pfam" id="PF01557">
    <property type="entry name" value="FAA_hydrolase"/>
    <property type="match status" value="1"/>
</dbReference>